<dbReference type="InterPro" id="IPR002048">
    <property type="entry name" value="EF_hand_dom"/>
</dbReference>
<dbReference type="InterPro" id="IPR018247">
    <property type="entry name" value="EF_Hand_1_Ca_BS"/>
</dbReference>
<keyword evidence="3" id="KW-0862">Zinc</keyword>
<gene>
    <name evidence="6" type="ORF">BIGN1055_LOCUS628</name>
</gene>
<evidence type="ECO:0000259" key="5">
    <source>
        <dbReference type="PROSITE" id="PS50222"/>
    </source>
</evidence>
<dbReference type="EMBL" id="HBHA01000976">
    <property type="protein sequence ID" value="CAD9578412.1"/>
    <property type="molecule type" value="Transcribed_RNA"/>
</dbReference>
<evidence type="ECO:0000256" key="4">
    <source>
        <dbReference type="ARBA" id="ARBA00022837"/>
    </source>
</evidence>
<proteinExistence type="predicted"/>
<keyword evidence="4" id="KW-0106">Calcium</keyword>
<evidence type="ECO:0000313" key="6">
    <source>
        <dbReference type="EMBL" id="CAD9578412.1"/>
    </source>
</evidence>
<dbReference type="Gene3D" id="1.10.238.10">
    <property type="entry name" value="EF-hand"/>
    <property type="match status" value="1"/>
</dbReference>
<feature type="domain" description="EF-hand" evidence="5">
    <location>
        <begin position="71"/>
        <end position="106"/>
    </location>
</feature>
<sequence>MLQTKQKETESDENVVHKGCTCDGECKQKPMRGTIWVCKDPGKDLAFCKKCWVQELEKGNVEEKDFITIYTADQLKKLVFSQIDKDKDGILSKEEFVAYFMDILGAPQGAIEGLFDGMDRNNDQVLDFEEFVVFWDHMIHSQSPS</sequence>
<dbReference type="PROSITE" id="PS00018">
    <property type="entry name" value="EF_HAND_1"/>
    <property type="match status" value="2"/>
</dbReference>
<dbReference type="PROSITE" id="PS50222">
    <property type="entry name" value="EF_HAND_2"/>
    <property type="match status" value="1"/>
</dbReference>
<dbReference type="SUPFAM" id="SSF47473">
    <property type="entry name" value="EF-hand"/>
    <property type="match status" value="1"/>
</dbReference>
<dbReference type="SMART" id="SM00054">
    <property type="entry name" value="EFh"/>
    <property type="match status" value="2"/>
</dbReference>
<keyword evidence="1" id="KW-0479">Metal-binding</keyword>
<accession>A0A6U3ELH2</accession>
<dbReference type="GO" id="GO:0008270">
    <property type="term" value="F:zinc ion binding"/>
    <property type="evidence" value="ECO:0007669"/>
    <property type="project" value="UniProtKB-KW"/>
</dbReference>
<dbReference type="SUPFAM" id="SSF57850">
    <property type="entry name" value="RING/U-box"/>
    <property type="match status" value="1"/>
</dbReference>
<dbReference type="AlphaFoldDB" id="A0A6U3ELH2"/>
<dbReference type="InterPro" id="IPR043145">
    <property type="entry name" value="Znf_ZZ_sf"/>
</dbReference>
<protein>
    <recommendedName>
        <fullName evidence="5">EF-hand domain-containing protein</fullName>
    </recommendedName>
</protein>
<reference evidence="6" key="1">
    <citation type="submission" date="2021-01" db="EMBL/GenBank/DDBJ databases">
        <authorList>
            <person name="Corre E."/>
            <person name="Pelletier E."/>
            <person name="Niang G."/>
            <person name="Scheremetjew M."/>
            <person name="Finn R."/>
            <person name="Kale V."/>
            <person name="Holt S."/>
            <person name="Cochrane G."/>
            <person name="Meng A."/>
            <person name="Brown T."/>
            <person name="Cohen L."/>
        </authorList>
    </citation>
    <scope>NUCLEOTIDE SEQUENCE</scope>
    <source>
        <strain evidence="6">CCMP1258.1</strain>
    </source>
</reference>
<dbReference type="CDD" id="cd00051">
    <property type="entry name" value="EFh"/>
    <property type="match status" value="1"/>
</dbReference>
<keyword evidence="2" id="KW-0863">Zinc-finger</keyword>
<dbReference type="InterPro" id="IPR011992">
    <property type="entry name" value="EF-hand-dom_pair"/>
</dbReference>
<dbReference type="GO" id="GO:0005509">
    <property type="term" value="F:calcium ion binding"/>
    <property type="evidence" value="ECO:0007669"/>
    <property type="project" value="InterPro"/>
</dbReference>
<dbReference type="Gene3D" id="3.30.60.90">
    <property type="match status" value="1"/>
</dbReference>
<evidence type="ECO:0000256" key="2">
    <source>
        <dbReference type="ARBA" id="ARBA00022771"/>
    </source>
</evidence>
<evidence type="ECO:0000256" key="1">
    <source>
        <dbReference type="ARBA" id="ARBA00022723"/>
    </source>
</evidence>
<dbReference type="Pfam" id="PF13499">
    <property type="entry name" value="EF-hand_7"/>
    <property type="match status" value="1"/>
</dbReference>
<evidence type="ECO:0000256" key="3">
    <source>
        <dbReference type="ARBA" id="ARBA00022833"/>
    </source>
</evidence>
<organism evidence="6">
    <name type="scientific">Bigelowiella natans</name>
    <name type="common">Pedinomonas minutissima</name>
    <name type="synonym">Chlorarachnion sp. (strain CCMP621)</name>
    <dbReference type="NCBI Taxonomy" id="227086"/>
    <lineage>
        <taxon>Eukaryota</taxon>
        <taxon>Sar</taxon>
        <taxon>Rhizaria</taxon>
        <taxon>Cercozoa</taxon>
        <taxon>Chlorarachniophyceae</taxon>
        <taxon>Bigelowiella</taxon>
    </lineage>
</organism>
<name>A0A6U3ELH2_BIGNA</name>